<keyword evidence="4" id="KW-0862">Zinc</keyword>
<dbReference type="GO" id="GO:0008270">
    <property type="term" value="F:zinc ion binding"/>
    <property type="evidence" value="ECO:0007669"/>
    <property type="project" value="InterPro"/>
</dbReference>
<proteinExistence type="predicted"/>
<dbReference type="Proteomes" id="UP001238450">
    <property type="component" value="Unassembled WGS sequence"/>
</dbReference>
<keyword evidence="7" id="KW-1185">Reference proteome</keyword>
<gene>
    <name evidence="6" type="ORF">J2Z48_001349</name>
</gene>
<keyword evidence="1 6" id="KW-0645">Protease</keyword>
<comment type="caution">
    <text evidence="6">The sequence shown here is derived from an EMBL/GenBank/DDBJ whole genome shotgun (WGS) entry which is preliminary data.</text>
</comment>
<evidence type="ECO:0000313" key="7">
    <source>
        <dbReference type="Proteomes" id="UP001238450"/>
    </source>
</evidence>
<evidence type="ECO:0000256" key="3">
    <source>
        <dbReference type="ARBA" id="ARBA00022801"/>
    </source>
</evidence>
<evidence type="ECO:0000259" key="5">
    <source>
        <dbReference type="Pfam" id="PF00413"/>
    </source>
</evidence>
<sequence length="45" mass="4830">MAHEIGHAMGLAHTMTKTSVMTQLGHGRTVNSAQTDDVAGINYLY</sequence>
<keyword evidence="2" id="KW-0479">Metal-binding</keyword>
<name>A0AAJ1WQ51_9BACL</name>
<feature type="domain" description="Peptidase M10 metallopeptidase" evidence="5">
    <location>
        <begin position="2"/>
        <end position="45"/>
    </location>
</feature>
<dbReference type="Pfam" id="PF00413">
    <property type="entry name" value="Peptidase_M10"/>
    <property type="match status" value="1"/>
</dbReference>
<dbReference type="AlphaFoldDB" id="A0AAJ1WQ51"/>
<dbReference type="InterPro" id="IPR024079">
    <property type="entry name" value="MetalloPept_cat_dom_sf"/>
</dbReference>
<organism evidence="6 7">
    <name type="scientific">Croceifilum oryzae</name>
    <dbReference type="NCBI Taxonomy" id="1553429"/>
    <lineage>
        <taxon>Bacteria</taxon>
        <taxon>Bacillati</taxon>
        <taxon>Bacillota</taxon>
        <taxon>Bacilli</taxon>
        <taxon>Bacillales</taxon>
        <taxon>Thermoactinomycetaceae</taxon>
        <taxon>Croceifilum</taxon>
    </lineage>
</organism>
<dbReference type="InterPro" id="IPR001818">
    <property type="entry name" value="Pept_M10_metallopeptidase"/>
</dbReference>
<dbReference type="GO" id="GO:0004222">
    <property type="term" value="F:metalloendopeptidase activity"/>
    <property type="evidence" value="ECO:0007669"/>
    <property type="project" value="InterPro"/>
</dbReference>
<protein>
    <submittedName>
        <fullName evidence="6">Zn-dependent protease</fullName>
    </submittedName>
</protein>
<evidence type="ECO:0000256" key="2">
    <source>
        <dbReference type="ARBA" id="ARBA00022723"/>
    </source>
</evidence>
<dbReference type="EMBL" id="JAUSUV010000005">
    <property type="protein sequence ID" value="MDQ0417177.1"/>
    <property type="molecule type" value="Genomic_DNA"/>
</dbReference>
<keyword evidence="3" id="KW-0378">Hydrolase</keyword>
<evidence type="ECO:0000256" key="1">
    <source>
        <dbReference type="ARBA" id="ARBA00022670"/>
    </source>
</evidence>
<evidence type="ECO:0000256" key="4">
    <source>
        <dbReference type="ARBA" id="ARBA00022833"/>
    </source>
</evidence>
<dbReference type="Gene3D" id="3.40.390.10">
    <property type="entry name" value="Collagenase (Catalytic Domain)"/>
    <property type="match status" value="1"/>
</dbReference>
<dbReference type="SUPFAM" id="SSF55486">
    <property type="entry name" value="Metalloproteases ('zincins'), catalytic domain"/>
    <property type="match status" value="1"/>
</dbReference>
<accession>A0AAJ1WQ51</accession>
<dbReference type="GO" id="GO:0031012">
    <property type="term" value="C:extracellular matrix"/>
    <property type="evidence" value="ECO:0007669"/>
    <property type="project" value="InterPro"/>
</dbReference>
<reference evidence="6 7" key="1">
    <citation type="submission" date="2023-07" db="EMBL/GenBank/DDBJ databases">
        <title>Genomic Encyclopedia of Type Strains, Phase IV (KMG-IV): sequencing the most valuable type-strain genomes for metagenomic binning, comparative biology and taxonomic classification.</title>
        <authorList>
            <person name="Goeker M."/>
        </authorList>
    </citation>
    <scope>NUCLEOTIDE SEQUENCE [LARGE SCALE GENOMIC DNA]</scope>
    <source>
        <strain evidence="6 7">DSM 46876</strain>
    </source>
</reference>
<evidence type="ECO:0000313" key="6">
    <source>
        <dbReference type="EMBL" id="MDQ0417177.1"/>
    </source>
</evidence>
<dbReference type="GO" id="GO:0006508">
    <property type="term" value="P:proteolysis"/>
    <property type="evidence" value="ECO:0007669"/>
    <property type="project" value="UniProtKB-KW"/>
</dbReference>